<evidence type="ECO:0000313" key="4">
    <source>
        <dbReference type="EMBL" id="RNA09439.1"/>
    </source>
</evidence>
<dbReference type="InterPro" id="IPR050333">
    <property type="entry name" value="SLRP"/>
</dbReference>
<dbReference type="EMBL" id="REGN01006468">
    <property type="protein sequence ID" value="RNA09439.1"/>
    <property type="molecule type" value="Genomic_DNA"/>
</dbReference>
<dbReference type="InterPro" id="IPR001611">
    <property type="entry name" value="Leu-rich_rpt"/>
</dbReference>
<dbReference type="STRING" id="10195.A0A3M7QDS1"/>
<dbReference type="AlphaFoldDB" id="A0A3M7QDS1"/>
<dbReference type="Proteomes" id="UP000276133">
    <property type="component" value="Unassembled WGS sequence"/>
</dbReference>
<keyword evidence="2" id="KW-0677">Repeat</keyword>
<dbReference type="Pfam" id="PF13855">
    <property type="entry name" value="LRR_8"/>
    <property type="match status" value="5"/>
</dbReference>
<reference evidence="4 5" key="1">
    <citation type="journal article" date="2018" name="Sci. Rep.">
        <title>Genomic signatures of local adaptation to the degree of environmental predictability in rotifers.</title>
        <authorList>
            <person name="Franch-Gras L."/>
            <person name="Hahn C."/>
            <person name="Garcia-Roger E.M."/>
            <person name="Carmona M.J."/>
            <person name="Serra M."/>
            <person name="Gomez A."/>
        </authorList>
    </citation>
    <scope>NUCLEOTIDE SEQUENCE [LARGE SCALE GENOMIC DNA]</scope>
    <source>
        <strain evidence="4">HYR1</strain>
    </source>
</reference>
<comment type="caution">
    <text evidence="4">The sequence shown here is derived from an EMBL/GenBank/DDBJ whole genome shotgun (WGS) entry which is preliminary data.</text>
</comment>
<dbReference type="PANTHER" id="PTHR45712:SF22">
    <property type="entry name" value="INSULIN-LIKE GROWTH FACTOR-BINDING PROTEIN COMPLEX ACID LABILE SUBUNIT"/>
    <property type="match status" value="1"/>
</dbReference>
<dbReference type="InterPro" id="IPR032675">
    <property type="entry name" value="LRR_dom_sf"/>
</dbReference>
<protein>
    <submittedName>
        <fullName evidence="4">Insulin-like growth factor-binding complex acid labile subunit isoform X8</fullName>
    </submittedName>
</protein>
<feature type="compositionally biased region" description="Basic and acidic residues" evidence="3">
    <location>
        <begin position="643"/>
        <end position="662"/>
    </location>
</feature>
<name>A0A3M7QDS1_BRAPC</name>
<organism evidence="4 5">
    <name type="scientific">Brachionus plicatilis</name>
    <name type="common">Marine rotifer</name>
    <name type="synonym">Brachionus muelleri</name>
    <dbReference type="NCBI Taxonomy" id="10195"/>
    <lineage>
        <taxon>Eukaryota</taxon>
        <taxon>Metazoa</taxon>
        <taxon>Spiralia</taxon>
        <taxon>Gnathifera</taxon>
        <taxon>Rotifera</taxon>
        <taxon>Eurotatoria</taxon>
        <taxon>Monogononta</taxon>
        <taxon>Pseudotrocha</taxon>
        <taxon>Ploima</taxon>
        <taxon>Brachionidae</taxon>
        <taxon>Brachionus</taxon>
    </lineage>
</organism>
<dbReference type="SUPFAM" id="SSF52058">
    <property type="entry name" value="L domain-like"/>
    <property type="match status" value="2"/>
</dbReference>
<evidence type="ECO:0000313" key="5">
    <source>
        <dbReference type="Proteomes" id="UP000276133"/>
    </source>
</evidence>
<dbReference type="PROSITE" id="PS51450">
    <property type="entry name" value="LRR"/>
    <property type="match status" value="5"/>
</dbReference>
<dbReference type="Gene3D" id="3.80.10.10">
    <property type="entry name" value="Ribonuclease Inhibitor"/>
    <property type="match status" value="5"/>
</dbReference>
<dbReference type="OrthoDB" id="2190652at2759"/>
<dbReference type="PANTHER" id="PTHR45712">
    <property type="entry name" value="AGAP008170-PA"/>
    <property type="match status" value="1"/>
</dbReference>
<evidence type="ECO:0000256" key="2">
    <source>
        <dbReference type="ARBA" id="ARBA00022737"/>
    </source>
</evidence>
<dbReference type="InterPro" id="IPR003591">
    <property type="entry name" value="Leu-rich_rpt_typical-subtyp"/>
</dbReference>
<gene>
    <name evidence="4" type="ORF">BpHYR1_037950</name>
</gene>
<evidence type="ECO:0000256" key="3">
    <source>
        <dbReference type="SAM" id="MobiDB-lite"/>
    </source>
</evidence>
<dbReference type="SMART" id="SM00365">
    <property type="entry name" value="LRR_SD22"/>
    <property type="match status" value="8"/>
</dbReference>
<dbReference type="SMART" id="SM00369">
    <property type="entry name" value="LRR_TYP"/>
    <property type="match status" value="11"/>
</dbReference>
<accession>A0A3M7QDS1</accession>
<keyword evidence="5" id="KW-1185">Reference proteome</keyword>
<sequence length="737" mass="86438">MSNLVYLSLTKNRIKTLEPSVFKNLQNIQTIDLSFNRIELIPIQSHSFENLMALKVLQMSNNQIYELKNYFLAKVLESDAFFGMKNLVLLFLNNNEIKILQKNTFSSLNQLMLLDLGENNIRTLEKGSFNDLNSLRNLKLSQNFLETIPDEILRLETLNLLNNKIVSIDNGSFTDKLQYLDLSFNSIIKLNFDLPSNLRDLNLESNQIEYVSNPIELFEPEALINNTRMECLNLSNLKNLSTVTIKFSESLQFLTCLNISNNNWKSLDIVLNKDVYIEKLEVINSRIQTIDSGLLSNAKEYQLRKYQLALDLSFNNLTTIDFLIDFDGISRIRYLNLKRNFISKIFLFHIQSMEDLKFIDLSYNMIEYLDRNVFSTTSLEYIYLQAEFHIIYSNIKEIVLSDNKLERIDFQNFKQSLSPTNLIDFSNNNLKEFDFKKFYLNRVIYEDSYGIFKRKEMTIRFETFNLEELDLSFNLISEIDSIAFYWSEDLLILKLNNNKLTKLHVDLFGQTTQLKFLDLSCNYLENLDESLFSIFQNNTFAALKSIDYIYLDFDHIKFFHQTIALSLKSHPYGVNQLLLLYFKPQNVSSYYFIRQSIPGIGYSFFATRPVRPIPLRHIGTKKNLKLLNNCYEHMAKLYGSVESSRHGRTDRRRLQDRTDESRAEKWPSRSHYDFIRTFINPKDNDLIHKAGKLISPIINACGMKFMKTYQTMFVDFVALIISLINTALKSEISTFKF</sequence>
<feature type="region of interest" description="Disordered" evidence="3">
    <location>
        <begin position="642"/>
        <end position="662"/>
    </location>
</feature>
<proteinExistence type="predicted"/>
<keyword evidence="1" id="KW-0433">Leucine-rich repeat</keyword>
<evidence type="ECO:0000256" key="1">
    <source>
        <dbReference type="ARBA" id="ARBA00022614"/>
    </source>
</evidence>